<keyword evidence="5 9" id="KW-0812">Transmembrane</keyword>
<accession>A0A3Q2WT93</accession>
<dbReference type="PANTHER" id="PTHR14275">
    <property type="entry name" value="PROMETHIN"/>
    <property type="match status" value="1"/>
</dbReference>
<evidence type="ECO:0000256" key="4">
    <source>
        <dbReference type="ARBA" id="ARBA00022677"/>
    </source>
</evidence>
<dbReference type="Ensembl" id="ENSHBUT00000018922.1">
    <property type="protein sequence ID" value="ENSHBUP00000029025.1"/>
    <property type="gene ID" value="ENSHBUG00000013177.1"/>
</dbReference>
<evidence type="ECO:0000256" key="1">
    <source>
        <dbReference type="ARBA" id="ARBA00004477"/>
    </source>
</evidence>
<dbReference type="PANTHER" id="PTHR14275:SF0">
    <property type="entry name" value="LIPID DROPLET ASSEMBLY FACTOR 1"/>
    <property type="match status" value="1"/>
</dbReference>
<feature type="transmembrane region" description="Helical" evidence="9">
    <location>
        <begin position="48"/>
        <end position="73"/>
    </location>
</feature>
<dbReference type="GO" id="GO:0005789">
    <property type="term" value="C:endoplasmic reticulum membrane"/>
    <property type="evidence" value="ECO:0007669"/>
    <property type="project" value="UniProtKB-SubCell"/>
</dbReference>
<evidence type="ECO:0000256" key="2">
    <source>
        <dbReference type="ARBA" id="ARBA00004502"/>
    </source>
</evidence>
<evidence type="ECO:0000313" key="10">
    <source>
        <dbReference type="Ensembl" id="ENSHBUP00000029025.1"/>
    </source>
</evidence>
<evidence type="ECO:0000256" key="5">
    <source>
        <dbReference type="ARBA" id="ARBA00022692"/>
    </source>
</evidence>
<sequence>MSSSSESGADFEQLKKRWTALVKHFKDDPRVTRLLSTRLGRYLSSHSFVALTALMFCAMAAVPVGLFVTFAVVTMMISAVGFVVCEGRCAHPCAVAFYDTAPPGSHKPVTYMNAASGGVTSLRKWEVCVRKGILCKICAKSSVDSFCPPSGQGSSSNYVSVSPVFSMKAEVIEAFWTIPPWAVSHLMIQPLRYNCWKWCLLLAKAML</sequence>
<evidence type="ECO:0000256" key="8">
    <source>
        <dbReference type="ARBA" id="ARBA00023136"/>
    </source>
</evidence>
<dbReference type="AlphaFoldDB" id="A0A3Q2WT93"/>
<comment type="similarity">
    <text evidence="3">Belongs to the LDAF1 family.</text>
</comment>
<dbReference type="GO" id="GO:0005811">
    <property type="term" value="C:lipid droplet"/>
    <property type="evidence" value="ECO:0007669"/>
    <property type="project" value="UniProtKB-SubCell"/>
</dbReference>
<protein>
    <submittedName>
        <fullName evidence="10">Transmembrane protein 159</fullName>
    </submittedName>
</protein>
<dbReference type="InterPro" id="IPR029709">
    <property type="entry name" value="LDAF1"/>
</dbReference>
<comment type="subcellular location">
    <subcellularLocation>
        <location evidence="1">Endoplasmic reticulum membrane</location>
        <topology evidence="1">Multi-pass membrane protein</topology>
    </subcellularLocation>
    <subcellularLocation>
        <location evidence="2">Lipid droplet</location>
    </subcellularLocation>
</comment>
<dbReference type="Proteomes" id="UP000264840">
    <property type="component" value="Unplaced"/>
</dbReference>
<reference evidence="10" key="2">
    <citation type="submission" date="2025-09" db="UniProtKB">
        <authorList>
            <consortium name="Ensembl"/>
        </authorList>
    </citation>
    <scope>IDENTIFICATION</scope>
</reference>
<organism evidence="10 11">
    <name type="scientific">Haplochromis burtoni</name>
    <name type="common">Burton's mouthbrooder</name>
    <name type="synonym">Chromis burtoni</name>
    <dbReference type="NCBI Taxonomy" id="8153"/>
    <lineage>
        <taxon>Eukaryota</taxon>
        <taxon>Metazoa</taxon>
        <taxon>Chordata</taxon>
        <taxon>Craniata</taxon>
        <taxon>Vertebrata</taxon>
        <taxon>Euteleostomi</taxon>
        <taxon>Actinopterygii</taxon>
        <taxon>Neopterygii</taxon>
        <taxon>Teleostei</taxon>
        <taxon>Neoteleostei</taxon>
        <taxon>Acanthomorphata</taxon>
        <taxon>Ovalentaria</taxon>
        <taxon>Cichlomorphae</taxon>
        <taxon>Cichliformes</taxon>
        <taxon>Cichlidae</taxon>
        <taxon>African cichlids</taxon>
        <taxon>Pseudocrenilabrinae</taxon>
        <taxon>Haplochromini</taxon>
        <taxon>Haplochromis</taxon>
    </lineage>
</organism>
<dbReference type="STRING" id="8153.ENSHBUP00000029025"/>
<dbReference type="GeneTree" id="ENSGT00940000175471"/>
<evidence type="ECO:0000313" key="11">
    <source>
        <dbReference type="Proteomes" id="UP000264840"/>
    </source>
</evidence>
<reference evidence="10" key="1">
    <citation type="submission" date="2025-08" db="UniProtKB">
        <authorList>
            <consortium name="Ensembl"/>
        </authorList>
    </citation>
    <scope>IDENTIFICATION</scope>
</reference>
<keyword evidence="7 9" id="KW-1133">Transmembrane helix</keyword>
<evidence type="ECO:0000256" key="6">
    <source>
        <dbReference type="ARBA" id="ARBA00022824"/>
    </source>
</evidence>
<evidence type="ECO:0000256" key="7">
    <source>
        <dbReference type="ARBA" id="ARBA00022989"/>
    </source>
</evidence>
<dbReference type="Pfam" id="PF16015">
    <property type="entry name" value="Promethin"/>
    <property type="match status" value="1"/>
</dbReference>
<evidence type="ECO:0000256" key="9">
    <source>
        <dbReference type="SAM" id="Phobius"/>
    </source>
</evidence>
<keyword evidence="4" id="KW-0551">Lipid droplet</keyword>
<keyword evidence="11" id="KW-1185">Reference proteome</keyword>
<proteinExistence type="inferred from homology"/>
<keyword evidence="8 9" id="KW-0472">Membrane</keyword>
<name>A0A3Q2WT93_HAPBU</name>
<keyword evidence="6" id="KW-0256">Endoplasmic reticulum</keyword>
<evidence type="ECO:0000256" key="3">
    <source>
        <dbReference type="ARBA" id="ARBA00007618"/>
    </source>
</evidence>